<dbReference type="SMART" id="SM00156">
    <property type="entry name" value="PP2Ac"/>
    <property type="match status" value="1"/>
</dbReference>
<dbReference type="InterPro" id="IPR006186">
    <property type="entry name" value="Ser/Thr-sp_prot-phosphatase"/>
</dbReference>
<protein>
    <recommendedName>
        <fullName evidence="3">Serine/threonine-protein phosphatase</fullName>
        <ecNumber evidence="3">3.1.3.16</ecNumber>
    </recommendedName>
</protein>
<evidence type="ECO:0000256" key="3">
    <source>
        <dbReference type="RuleBase" id="RU004273"/>
    </source>
</evidence>
<dbReference type="CDD" id="cd00144">
    <property type="entry name" value="MPP_PPP_family"/>
    <property type="match status" value="1"/>
</dbReference>
<dbReference type="InterPro" id="IPR050341">
    <property type="entry name" value="PP1_catalytic_subunit"/>
</dbReference>
<feature type="domain" description="EF-hand" evidence="4">
    <location>
        <begin position="335"/>
        <end position="370"/>
    </location>
</feature>
<evidence type="ECO:0000313" key="5">
    <source>
        <dbReference type="EMBL" id="KAJ6224788.1"/>
    </source>
</evidence>
<evidence type="ECO:0000256" key="2">
    <source>
        <dbReference type="ARBA" id="ARBA00022837"/>
    </source>
</evidence>
<gene>
    <name evidence="5" type="ORF">RDWZM_003333</name>
</gene>
<proteinExistence type="inferred from homology"/>
<dbReference type="PANTHER" id="PTHR11668">
    <property type="entry name" value="SERINE/THREONINE PROTEIN PHOSPHATASE"/>
    <property type="match status" value="1"/>
</dbReference>
<dbReference type="Pfam" id="PF00149">
    <property type="entry name" value="Metallophos"/>
    <property type="match status" value="1"/>
</dbReference>
<dbReference type="GO" id="GO:0005737">
    <property type="term" value="C:cytoplasm"/>
    <property type="evidence" value="ECO:0007669"/>
    <property type="project" value="TreeGrafter"/>
</dbReference>
<dbReference type="GO" id="GO:0005509">
    <property type="term" value="F:calcium ion binding"/>
    <property type="evidence" value="ECO:0007669"/>
    <property type="project" value="InterPro"/>
</dbReference>
<sequence length="827" mass="95517">MDTITDSSDNEDESFNFDSFSSGDDHLPMFDQLEQGPYLFEEQLHTVCAFAIKCQHNSMPLSCLHLSSKSAGLWLPYVSVKQCYRYDKVVALMTEFFLKELSIPYDRTKLLDGEGILLFEKIALHSNYRVQIPNGEFIDRLVYLARWKQSDKNCCRNTAHVQWLPINIAAESATSMKAYILQNPIPSNHIPYMDTITRFWGWEICEFAELNRLDKVKQLLNVFEYTSEHVLKYVRPSSCNEMSPHERSVVQFISDSHYTEVDVLKMYCDFVQHCFPSINMCYCSFKDYCSKISIGIEERNVRDTFRAMIYKSNKWYLTFNEFLTGMISLDPTTSNTLFRYPYIFRYYDHDSDGMLDRQDVIRMLTDCGQTVDATNFNPKFSNFNEFIEEIESKRLKDIGTLFRVKKSIIRLMHESNAYEMIYNKYNKPFGISANGTCNKCRSKNISLASHSVKLLSTGRLDDPKPVPSLERLPNLDWFESKHPNVIRKHSLEYVFKSTCTANNMLQLIRKLAGINRMTEEKRREVKLIVQNGITIPNIRSLCDEMVQMMSVESRVMAINTPTLVVGDIHGNIHDLLNFEEKLWPMAPVITGPNILFLGDYVDRGEFGVEVACYLFAMKILVPNKFFLVRGNHEVRQVQRTFTFEKECKDKFGSNGLTVFEMFNRVFDTLPFAAVIDEQIFCSHGGIPCLINKIEELNRLPANVPNPDKDALPIWEILWSDPISTLEYQKLCEFQRNKEDTGFLVNTKRATGYYFNENATSNFLTKNNLTHVIRAHELIQSGYKFDHHGMVITVFSSSHYCGGNNEAAVILVDVTNGDGLIKVLSFEN</sequence>
<comment type="catalytic activity">
    <reaction evidence="3">
        <text>O-phospho-L-threonyl-[protein] + H2O = L-threonyl-[protein] + phosphate</text>
        <dbReference type="Rhea" id="RHEA:47004"/>
        <dbReference type="Rhea" id="RHEA-COMP:11060"/>
        <dbReference type="Rhea" id="RHEA-COMP:11605"/>
        <dbReference type="ChEBI" id="CHEBI:15377"/>
        <dbReference type="ChEBI" id="CHEBI:30013"/>
        <dbReference type="ChEBI" id="CHEBI:43474"/>
        <dbReference type="ChEBI" id="CHEBI:61977"/>
        <dbReference type="EC" id="3.1.3.16"/>
    </reaction>
</comment>
<dbReference type="InterPro" id="IPR004843">
    <property type="entry name" value="Calcineurin-like_PHP"/>
</dbReference>
<dbReference type="PROSITE" id="PS00125">
    <property type="entry name" value="SER_THR_PHOSPHATASE"/>
    <property type="match status" value="1"/>
</dbReference>
<dbReference type="GO" id="GO:0004722">
    <property type="term" value="F:protein serine/threonine phosphatase activity"/>
    <property type="evidence" value="ECO:0007669"/>
    <property type="project" value="UniProtKB-EC"/>
</dbReference>
<dbReference type="SUPFAM" id="SSF56300">
    <property type="entry name" value="Metallo-dependent phosphatases"/>
    <property type="match status" value="1"/>
</dbReference>
<comment type="caution">
    <text evidence="5">The sequence shown here is derived from an EMBL/GenBank/DDBJ whole genome shotgun (WGS) entry which is preliminary data.</text>
</comment>
<evidence type="ECO:0000313" key="6">
    <source>
        <dbReference type="Proteomes" id="UP001142055"/>
    </source>
</evidence>
<name>A0A9Q0MGP4_BLOTA</name>
<keyword evidence="6" id="KW-1185">Reference proteome</keyword>
<dbReference type="InterPro" id="IPR029052">
    <property type="entry name" value="Metallo-depent_PP-like"/>
</dbReference>
<dbReference type="PRINTS" id="PR00114">
    <property type="entry name" value="STPHPHTASE"/>
</dbReference>
<dbReference type="InterPro" id="IPR018247">
    <property type="entry name" value="EF_Hand_1_Ca_BS"/>
</dbReference>
<evidence type="ECO:0000259" key="4">
    <source>
        <dbReference type="PROSITE" id="PS50222"/>
    </source>
</evidence>
<dbReference type="PANTHER" id="PTHR11668:SF496">
    <property type="entry name" value="SERINE_THREONINE-PROTEIN PHOSPHATASE"/>
    <property type="match status" value="1"/>
</dbReference>
<organism evidence="5 6">
    <name type="scientific">Blomia tropicalis</name>
    <name type="common">Mite</name>
    <dbReference type="NCBI Taxonomy" id="40697"/>
    <lineage>
        <taxon>Eukaryota</taxon>
        <taxon>Metazoa</taxon>
        <taxon>Ecdysozoa</taxon>
        <taxon>Arthropoda</taxon>
        <taxon>Chelicerata</taxon>
        <taxon>Arachnida</taxon>
        <taxon>Acari</taxon>
        <taxon>Acariformes</taxon>
        <taxon>Sarcoptiformes</taxon>
        <taxon>Astigmata</taxon>
        <taxon>Glycyphagoidea</taxon>
        <taxon>Echimyopodidae</taxon>
        <taxon>Blomia</taxon>
    </lineage>
</organism>
<dbReference type="PROSITE" id="PS00018">
    <property type="entry name" value="EF_HAND_1"/>
    <property type="match status" value="1"/>
</dbReference>
<reference evidence="5" key="1">
    <citation type="submission" date="2022-12" db="EMBL/GenBank/DDBJ databases">
        <title>Genome assemblies of Blomia tropicalis.</title>
        <authorList>
            <person name="Cui Y."/>
        </authorList>
    </citation>
    <scope>NUCLEOTIDE SEQUENCE</scope>
    <source>
        <tissue evidence="5">Adult mites</tissue>
    </source>
</reference>
<dbReference type="EMBL" id="JAPWDV010000001">
    <property type="protein sequence ID" value="KAJ6224788.1"/>
    <property type="molecule type" value="Genomic_DNA"/>
</dbReference>
<dbReference type="AlphaFoldDB" id="A0A9Q0MGP4"/>
<dbReference type="GO" id="GO:0005634">
    <property type="term" value="C:nucleus"/>
    <property type="evidence" value="ECO:0007669"/>
    <property type="project" value="TreeGrafter"/>
</dbReference>
<dbReference type="Gene3D" id="3.60.21.10">
    <property type="match status" value="1"/>
</dbReference>
<dbReference type="PROSITE" id="PS50222">
    <property type="entry name" value="EF_HAND_2"/>
    <property type="match status" value="1"/>
</dbReference>
<dbReference type="EC" id="3.1.3.16" evidence="3"/>
<evidence type="ECO:0000256" key="1">
    <source>
        <dbReference type="ARBA" id="ARBA00008294"/>
    </source>
</evidence>
<dbReference type="InterPro" id="IPR002048">
    <property type="entry name" value="EF_hand_dom"/>
</dbReference>
<keyword evidence="3" id="KW-0378">Hydrolase</keyword>
<comment type="similarity">
    <text evidence="1 3">Belongs to the PPP phosphatase family.</text>
</comment>
<dbReference type="InterPro" id="IPR011992">
    <property type="entry name" value="EF-hand-dom_pair"/>
</dbReference>
<dbReference type="Gene3D" id="1.10.238.10">
    <property type="entry name" value="EF-hand"/>
    <property type="match status" value="1"/>
</dbReference>
<keyword evidence="2" id="KW-0106">Calcium</keyword>
<dbReference type="Proteomes" id="UP001142055">
    <property type="component" value="Chromosome 1"/>
</dbReference>
<dbReference type="SUPFAM" id="SSF47473">
    <property type="entry name" value="EF-hand"/>
    <property type="match status" value="1"/>
</dbReference>
<accession>A0A9Q0MGP4</accession>